<evidence type="ECO:0000313" key="4">
    <source>
        <dbReference type="Proteomes" id="UP000002051"/>
    </source>
</evidence>
<organism evidence="2 4">
    <name type="scientific">Medicago truncatula</name>
    <name type="common">Barrel medic</name>
    <name type="synonym">Medicago tribuloides</name>
    <dbReference type="NCBI Taxonomy" id="3880"/>
    <lineage>
        <taxon>Eukaryota</taxon>
        <taxon>Viridiplantae</taxon>
        <taxon>Streptophyta</taxon>
        <taxon>Embryophyta</taxon>
        <taxon>Tracheophyta</taxon>
        <taxon>Spermatophyta</taxon>
        <taxon>Magnoliopsida</taxon>
        <taxon>eudicotyledons</taxon>
        <taxon>Gunneridae</taxon>
        <taxon>Pentapetalae</taxon>
        <taxon>rosids</taxon>
        <taxon>fabids</taxon>
        <taxon>Fabales</taxon>
        <taxon>Fabaceae</taxon>
        <taxon>Papilionoideae</taxon>
        <taxon>50 kb inversion clade</taxon>
        <taxon>NPAAA clade</taxon>
        <taxon>Hologalegina</taxon>
        <taxon>IRL clade</taxon>
        <taxon>Trifolieae</taxon>
        <taxon>Medicago</taxon>
    </lineage>
</organism>
<proteinExistence type="predicted"/>
<accession>A0A072UNH8</accession>
<dbReference type="EMBL" id="CM001220">
    <property type="protein sequence ID" value="KEH30926.1"/>
    <property type="molecule type" value="Genomic_DNA"/>
</dbReference>
<dbReference type="EnsemblPlants" id="KEH30926">
    <property type="protein sequence ID" value="KEH30926"/>
    <property type="gene ID" value="MTR_4g087703"/>
</dbReference>
<evidence type="ECO:0000256" key="1">
    <source>
        <dbReference type="SAM" id="MobiDB-lite"/>
    </source>
</evidence>
<dbReference type="HOGENOM" id="CLU_2982068_0_0_1"/>
<reference evidence="2 4" key="1">
    <citation type="journal article" date="2011" name="Nature">
        <title>The Medicago genome provides insight into the evolution of rhizobial symbioses.</title>
        <authorList>
            <person name="Young N.D."/>
            <person name="Debelle F."/>
            <person name="Oldroyd G.E."/>
            <person name="Geurts R."/>
            <person name="Cannon S.B."/>
            <person name="Udvardi M.K."/>
            <person name="Benedito V.A."/>
            <person name="Mayer K.F."/>
            <person name="Gouzy J."/>
            <person name="Schoof H."/>
            <person name="Van de Peer Y."/>
            <person name="Proost S."/>
            <person name="Cook D.R."/>
            <person name="Meyers B.C."/>
            <person name="Spannagl M."/>
            <person name="Cheung F."/>
            <person name="De Mita S."/>
            <person name="Krishnakumar V."/>
            <person name="Gundlach H."/>
            <person name="Zhou S."/>
            <person name="Mudge J."/>
            <person name="Bharti A.K."/>
            <person name="Murray J.D."/>
            <person name="Naoumkina M.A."/>
            <person name="Rosen B."/>
            <person name="Silverstein K.A."/>
            <person name="Tang H."/>
            <person name="Rombauts S."/>
            <person name="Zhao P.X."/>
            <person name="Zhou P."/>
            <person name="Barbe V."/>
            <person name="Bardou P."/>
            <person name="Bechner M."/>
            <person name="Bellec A."/>
            <person name="Berger A."/>
            <person name="Berges H."/>
            <person name="Bidwell S."/>
            <person name="Bisseling T."/>
            <person name="Choisne N."/>
            <person name="Couloux A."/>
            <person name="Denny R."/>
            <person name="Deshpande S."/>
            <person name="Dai X."/>
            <person name="Doyle J.J."/>
            <person name="Dudez A.M."/>
            <person name="Farmer A.D."/>
            <person name="Fouteau S."/>
            <person name="Franken C."/>
            <person name="Gibelin C."/>
            <person name="Gish J."/>
            <person name="Goldstein S."/>
            <person name="Gonzalez A.J."/>
            <person name="Green P.J."/>
            <person name="Hallab A."/>
            <person name="Hartog M."/>
            <person name="Hua A."/>
            <person name="Humphray S.J."/>
            <person name="Jeong D.H."/>
            <person name="Jing Y."/>
            <person name="Jocker A."/>
            <person name="Kenton S.M."/>
            <person name="Kim D.J."/>
            <person name="Klee K."/>
            <person name="Lai H."/>
            <person name="Lang C."/>
            <person name="Lin S."/>
            <person name="Macmil S.L."/>
            <person name="Magdelenat G."/>
            <person name="Matthews L."/>
            <person name="McCorrison J."/>
            <person name="Monaghan E.L."/>
            <person name="Mun J.H."/>
            <person name="Najar F.Z."/>
            <person name="Nicholson C."/>
            <person name="Noirot C."/>
            <person name="O'Bleness M."/>
            <person name="Paule C.R."/>
            <person name="Poulain J."/>
            <person name="Prion F."/>
            <person name="Qin B."/>
            <person name="Qu C."/>
            <person name="Retzel E.F."/>
            <person name="Riddle C."/>
            <person name="Sallet E."/>
            <person name="Samain S."/>
            <person name="Samson N."/>
            <person name="Sanders I."/>
            <person name="Saurat O."/>
            <person name="Scarpelli C."/>
            <person name="Schiex T."/>
            <person name="Segurens B."/>
            <person name="Severin A.J."/>
            <person name="Sherrier D.J."/>
            <person name="Shi R."/>
            <person name="Sims S."/>
            <person name="Singer S.R."/>
            <person name="Sinharoy S."/>
            <person name="Sterck L."/>
            <person name="Viollet A."/>
            <person name="Wang B.B."/>
            <person name="Wang K."/>
            <person name="Wang M."/>
            <person name="Wang X."/>
            <person name="Warfsmann J."/>
            <person name="Weissenbach J."/>
            <person name="White D.D."/>
            <person name="White J.D."/>
            <person name="Wiley G.B."/>
            <person name="Wincker P."/>
            <person name="Xing Y."/>
            <person name="Yang L."/>
            <person name="Yao Z."/>
            <person name="Ying F."/>
            <person name="Zhai J."/>
            <person name="Zhou L."/>
            <person name="Zuber A."/>
            <person name="Denarie J."/>
            <person name="Dixon R.A."/>
            <person name="May G.D."/>
            <person name="Schwartz D.C."/>
            <person name="Rogers J."/>
            <person name="Quetier F."/>
            <person name="Town C.D."/>
            <person name="Roe B.A."/>
        </authorList>
    </citation>
    <scope>NUCLEOTIDE SEQUENCE [LARGE SCALE GENOMIC DNA]</scope>
    <source>
        <strain evidence="2">A17</strain>
        <strain evidence="3 4">cv. Jemalong A17</strain>
    </source>
</reference>
<sequence>MTSLHHCPPSKVDTDDDSSDGDDDWLHRDLYEDYNWVVDVTKVAARRKKSRYWYLSRN</sequence>
<evidence type="ECO:0000313" key="3">
    <source>
        <dbReference type="EnsemblPlants" id="KEH30926"/>
    </source>
</evidence>
<feature type="region of interest" description="Disordered" evidence="1">
    <location>
        <begin position="1"/>
        <end position="21"/>
    </location>
</feature>
<dbReference type="Proteomes" id="UP000002051">
    <property type="component" value="Chromosome 4"/>
</dbReference>
<evidence type="ECO:0000313" key="2">
    <source>
        <dbReference type="EMBL" id="KEH30926.1"/>
    </source>
</evidence>
<reference evidence="3" key="3">
    <citation type="submission" date="2015-04" db="UniProtKB">
        <authorList>
            <consortium name="EnsemblPlants"/>
        </authorList>
    </citation>
    <scope>IDENTIFICATION</scope>
    <source>
        <strain evidence="3">cv. Jemalong A17</strain>
    </source>
</reference>
<dbReference type="AlphaFoldDB" id="A0A072UNH8"/>
<reference evidence="2 4" key="2">
    <citation type="journal article" date="2014" name="BMC Genomics">
        <title>An improved genome release (version Mt4.0) for the model legume Medicago truncatula.</title>
        <authorList>
            <person name="Tang H."/>
            <person name="Krishnakumar V."/>
            <person name="Bidwell S."/>
            <person name="Rosen B."/>
            <person name="Chan A."/>
            <person name="Zhou S."/>
            <person name="Gentzbittel L."/>
            <person name="Childs K.L."/>
            <person name="Yandell M."/>
            <person name="Gundlach H."/>
            <person name="Mayer K.F."/>
            <person name="Schwartz D.C."/>
            <person name="Town C.D."/>
        </authorList>
    </citation>
    <scope>GENOME REANNOTATION</scope>
    <source>
        <strain evidence="2">A17</strain>
        <strain evidence="3 4">cv. Jemalong A17</strain>
    </source>
</reference>
<name>A0A072UNH8_MEDTR</name>
<protein>
    <submittedName>
        <fullName evidence="2 3">Uncharacterized protein</fullName>
    </submittedName>
</protein>
<keyword evidence="4" id="KW-1185">Reference proteome</keyword>
<gene>
    <name evidence="2" type="ordered locus">MTR_4g087703</name>
</gene>